<sequence length="665" mass="73674">MCGWGSLIPECFVKPYVAVKEKHRGKKANAVEAEADEQKAKDTSPSKHWGCGSEESAQRGILGLNADFKRLGTERRNNQPLSVLPLPTTNNRKKKKKGEKVCFCFSFPVTIRHCRSSKHAARRCAQPRDPHRPARPRPPPASPGGPAGGRVRSCPRSRRAPPAAPGTGPWLTDEPQRCGQRCLRRLGAVAAPPTLGPREDKTPAEVVSSSTWRGQGDAEMRQGLSPVPGVWGPCPDMAVLCKGFIYLYGGRNTTSLRDFWRYNIVKSEWEMLDCSRDGPEELEEHSMVAYKGILCIFGGMVDSAFTQAKIPLWIYDTDSARWTECRTVPAETESSAPANRKGHSAVVYQSSMYIYGGYFGIRGISQEFWTFHFDTRRWECVSSLCRSPGPGPRHGHSAVVYHTGMYLFGGLMGLSEQKDFWRWDFVSSSWSSLRTSQGPPPVVGHASIVFKDSMLIFGGGISNSSPQGDLWKYHFPTQTWKKLSNTPKANLPPKMYHCILGIGADFQTTSDFTDPFPSHWRRQQQGHQQRVAVPTYPRLCSYFRQQPAHRAARGEESDAMEMKTFSSPLEPGGFCAFQTTSEAELGPDRATGLSSKDRSLRLFISSEKETFDAAQTVGGEEGTDCEHAAAVDEVCSDTNVLLLLGGKPLSSFSEISLWQTAFESL</sequence>
<accession>A0A1V4K5U8</accession>
<gene>
    <name evidence="3" type="ORF">AV530_002307</name>
</gene>
<dbReference type="SUPFAM" id="SSF117281">
    <property type="entry name" value="Kelch motif"/>
    <property type="match status" value="1"/>
</dbReference>
<dbReference type="GO" id="GO:0016301">
    <property type="term" value="F:kinase activity"/>
    <property type="evidence" value="ECO:0007669"/>
    <property type="project" value="UniProtKB-KW"/>
</dbReference>
<dbReference type="InterPro" id="IPR015915">
    <property type="entry name" value="Kelch-typ_b-propeller"/>
</dbReference>
<feature type="compositionally biased region" description="Basic and acidic residues" evidence="2">
    <location>
        <begin position="36"/>
        <end position="45"/>
    </location>
</feature>
<dbReference type="STRING" id="372326.A0A1V4K5U8"/>
<organism evidence="3 4">
    <name type="scientific">Patagioenas fasciata monilis</name>
    <dbReference type="NCBI Taxonomy" id="372326"/>
    <lineage>
        <taxon>Eukaryota</taxon>
        <taxon>Metazoa</taxon>
        <taxon>Chordata</taxon>
        <taxon>Craniata</taxon>
        <taxon>Vertebrata</taxon>
        <taxon>Euteleostomi</taxon>
        <taxon>Archelosauria</taxon>
        <taxon>Archosauria</taxon>
        <taxon>Dinosauria</taxon>
        <taxon>Saurischia</taxon>
        <taxon>Theropoda</taxon>
        <taxon>Coelurosauria</taxon>
        <taxon>Aves</taxon>
        <taxon>Neognathae</taxon>
        <taxon>Neoaves</taxon>
        <taxon>Columbimorphae</taxon>
        <taxon>Columbiformes</taxon>
        <taxon>Columbidae</taxon>
        <taxon>Patagioenas</taxon>
    </lineage>
</organism>
<keyword evidence="4" id="KW-1185">Reference proteome</keyword>
<name>A0A1V4K5U8_PATFA</name>
<dbReference type="OrthoDB" id="432528at2759"/>
<dbReference type="GO" id="GO:0003682">
    <property type="term" value="F:chromatin binding"/>
    <property type="evidence" value="ECO:0007669"/>
    <property type="project" value="InterPro"/>
</dbReference>
<dbReference type="Pfam" id="PF24681">
    <property type="entry name" value="Kelch_KLHDC2_KLHL20_DRC7"/>
    <property type="match status" value="1"/>
</dbReference>
<keyword evidence="3" id="KW-0808">Transferase</keyword>
<evidence type="ECO:0000256" key="1">
    <source>
        <dbReference type="ARBA" id="ARBA00022441"/>
    </source>
</evidence>
<reference evidence="3 4" key="1">
    <citation type="submission" date="2016-02" db="EMBL/GenBank/DDBJ databases">
        <title>Band-tailed pigeon sequencing and assembly.</title>
        <authorList>
            <person name="Soares A.E."/>
            <person name="Novak B.J."/>
            <person name="Rice E.S."/>
            <person name="O'Connell B."/>
            <person name="Chang D."/>
            <person name="Weber S."/>
            <person name="Shapiro B."/>
        </authorList>
    </citation>
    <scope>NUCLEOTIDE SEQUENCE [LARGE SCALE GENOMIC DNA]</scope>
    <source>
        <strain evidence="3">BTP2013</strain>
        <tissue evidence="3">Blood</tissue>
    </source>
</reference>
<proteinExistence type="predicted"/>
<dbReference type="PANTHER" id="PTHR46461">
    <property type="entry name" value="KELCH DOMAIN-CONTAINING PROTEIN 3"/>
    <property type="match status" value="1"/>
</dbReference>
<dbReference type="Pfam" id="PF01344">
    <property type="entry name" value="Kelch_1"/>
    <property type="match status" value="1"/>
</dbReference>
<keyword evidence="3" id="KW-0418">Kinase</keyword>
<dbReference type="GO" id="GO:0005737">
    <property type="term" value="C:cytoplasm"/>
    <property type="evidence" value="ECO:0007669"/>
    <property type="project" value="TreeGrafter"/>
</dbReference>
<dbReference type="AlphaFoldDB" id="A0A1V4K5U8"/>
<feature type="region of interest" description="Disordered" evidence="2">
    <location>
        <begin position="191"/>
        <end position="219"/>
    </location>
</feature>
<feature type="region of interest" description="Disordered" evidence="2">
    <location>
        <begin position="116"/>
        <end position="175"/>
    </location>
</feature>
<evidence type="ECO:0000313" key="4">
    <source>
        <dbReference type="Proteomes" id="UP000190648"/>
    </source>
</evidence>
<comment type="caution">
    <text evidence="3">The sequence shown here is derived from an EMBL/GenBank/DDBJ whole genome shotgun (WGS) entry which is preliminary data.</text>
</comment>
<dbReference type="PANTHER" id="PTHR46461:SF4">
    <property type="entry name" value="LEUCINE-ZIPPER-LIKE TRANSCRIPTIONAL REGULATOR 1"/>
    <property type="match status" value="1"/>
</dbReference>
<dbReference type="Proteomes" id="UP000190648">
    <property type="component" value="Unassembled WGS sequence"/>
</dbReference>
<dbReference type="Gene3D" id="2.120.10.80">
    <property type="entry name" value="Kelch-type beta propeller"/>
    <property type="match status" value="1"/>
</dbReference>
<keyword evidence="1" id="KW-0880">Kelch repeat</keyword>
<feature type="region of interest" description="Disordered" evidence="2">
    <location>
        <begin position="30"/>
        <end position="53"/>
    </location>
</feature>
<evidence type="ECO:0000256" key="2">
    <source>
        <dbReference type="SAM" id="MobiDB-lite"/>
    </source>
</evidence>
<dbReference type="InterPro" id="IPR006652">
    <property type="entry name" value="Kelch_1"/>
</dbReference>
<dbReference type="EMBL" id="LSYS01004331">
    <property type="protein sequence ID" value="OPJ79848.1"/>
    <property type="molecule type" value="Genomic_DNA"/>
</dbReference>
<dbReference type="InterPro" id="IPR052637">
    <property type="entry name" value="KLHDC3-like"/>
</dbReference>
<protein>
    <submittedName>
        <fullName evidence="3">Actin-fragmin kinase-like</fullName>
    </submittedName>
</protein>
<evidence type="ECO:0000313" key="3">
    <source>
        <dbReference type="EMBL" id="OPJ79848.1"/>
    </source>
</evidence>